<keyword evidence="6" id="KW-1133">Transmembrane helix</keyword>
<name>A0A0K9NVS3_ZOSMR</name>
<dbReference type="EMBL" id="LFYR01001640">
    <property type="protein sequence ID" value="KMZ60085.1"/>
    <property type="molecule type" value="Genomic_DNA"/>
</dbReference>
<evidence type="ECO:0000256" key="7">
    <source>
        <dbReference type="SAM" id="SignalP"/>
    </source>
</evidence>
<feature type="signal peptide" evidence="7">
    <location>
        <begin position="1"/>
        <end position="27"/>
    </location>
</feature>
<dbReference type="AlphaFoldDB" id="A0A0K9NVS3"/>
<dbReference type="SUPFAM" id="SSF52058">
    <property type="entry name" value="L domain-like"/>
    <property type="match status" value="1"/>
</dbReference>
<feature type="compositionally biased region" description="Low complexity" evidence="5">
    <location>
        <begin position="361"/>
        <end position="372"/>
    </location>
</feature>
<feature type="transmembrane region" description="Helical" evidence="6">
    <location>
        <begin position="386"/>
        <end position="408"/>
    </location>
</feature>
<dbReference type="Proteomes" id="UP000036987">
    <property type="component" value="Unassembled WGS sequence"/>
</dbReference>
<keyword evidence="3" id="KW-0677">Repeat</keyword>
<dbReference type="InterPro" id="IPR001611">
    <property type="entry name" value="Leu-rich_rpt"/>
</dbReference>
<evidence type="ECO:0000256" key="6">
    <source>
        <dbReference type="SAM" id="Phobius"/>
    </source>
</evidence>
<gene>
    <name evidence="8" type="ORF">ZOSMA_60G00280</name>
</gene>
<organism evidence="8 9">
    <name type="scientific">Zostera marina</name>
    <name type="common">Eelgrass</name>
    <dbReference type="NCBI Taxonomy" id="29655"/>
    <lineage>
        <taxon>Eukaryota</taxon>
        <taxon>Viridiplantae</taxon>
        <taxon>Streptophyta</taxon>
        <taxon>Embryophyta</taxon>
        <taxon>Tracheophyta</taxon>
        <taxon>Spermatophyta</taxon>
        <taxon>Magnoliopsida</taxon>
        <taxon>Liliopsida</taxon>
        <taxon>Zosteraceae</taxon>
        <taxon>Zostera</taxon>
    </lineage>
</organism>
<dbReference type="PANTHER" id="PTHR48064">
    <property type="entry name" value="OS01G0750400 PROTEIN"/>
    <property type="match status" value="1"/>
</dbReference>
<keyword evidence="9" id="KW-1185">Reference proteome</keyword>
<dbReference type="InterPro" id="IPR032675">
    <property type="entry name" value="LRR_dom_sf"/>
</dbReference>
<dbReference type="GO" id="GO:0016301">
    <property type="term" value="F:kinase activity"/>
    <property type="evidence" value="ECO:0007669"/>
    <property type="project" value="UniProtKB-KW"/>
</dbReference>
<dbReference type="GO" id="GO:0031347">
    <property type="term" value="P:regulation of defense response"/>
    <property type="evidence" value="ECO:0000318"/>
    <property type="project" value="GO_Central"/>
</dbReference>
<comment type="caution">
    <text evidence="8">The sequence shown here is derived from an EMBL/GenBank/DDBJ whole genome shotgun (WGS) entry which is preliminary data.</text>
</comment>
<evidence type="ECO:0000256" key="5">
    <source>
        <dbReference type="SAM" id="MobiDB-lite"/>
    </source>
</evidence>
<keyword evidence="1" id="KW-0433">Leucine-rich repeat</keyword>
<evidence type="ECO:0000256" key="3">
    <source>
        <dbReference type="ARBA" id="ARBA00022737"/>
    </source>
</evidence>
<dbReference type="OMA" id="PYRHITS"/>
<keyword evidence="4" id="KW-0325">Glycoprotein</keyword>
<keyword evidence="8" id="KW-0808">Transferase</keyword>
<sequence length="413" mass="44753">MEFLLFHKLVLLLPLFLSCTKILISSAATTALDPEQLSAIKSMSLPTSSDPCKIRPPRNYTVCDSSTPFRHITSLTLSRCSIDTTISSDAILALSSSLTSLSFRRCPITPPNSKKITFLHSFSSISSFHRLSGVYLSRLSNLSELTVVDVPIRASGLSIILSRMKKIVKVVISNTTLSGEIPTKWKSSETLTHIDLSGNKISGPVHSSIGELTNVELFDLSRNKLHGEIPATIADMASLQTVSFKYNSMSGPLPTVLADMKSLVHLDVGYNKFNGTVPTFLMKMKKLQYLNLEMNNFHGVLPLDAAFVKKLRVLKLGGNGNLCYNHTVLSSKLKLGIPKCDKFGLPVPPPAEKVPSDDDYAASTSSDDSASTSKKEGSGGHHGPNMIVLVAAIGVSCLVFLVILIVCLTKMCR</sequence>
<dbReference type="STRING" id="29655.A0A0K9NVS3"/>
<keyword evidence="2 7" id="KW-0732">Signal</keyword>
<keyword evidence="6" id="KW-0812">Transmembrane</keyword>
<evidence type="ECO:0000256" key="2">
    <source>
        <dbReference type="ARBA" id="ARBA00022729"/>
    </source>
</evidence>
<feature type="chain" id="PRO_5005527370" evidence="7">
    <location>
        <begin position="28"/>
        <end position="413"/>
    </location>
</feature>
<dbReference type="PANTHER" id="PTHR48064:SF1">
    <property type="entry name" value="RECEPTOR-LIKE PROTEIN 51-RELATED"/>
    <property type="match status" value="1"/>
</dbReference>
<dbReference type="Gene3D" id="3.80.10.10">
    <property type="entry name" value="Ribonuclease Inhibitor"/>
    <property type="match status" value="1"/>
</dbReference>
<reference evidence="9" key="1">
    <citation type="journal article" date="2016" name="Nature">
        <title>The genome of the seagrass Zostera marina reveals angiosperm adaptation to the sea.</title>
        <authorList>
            <person name="Olsen J.L."/>
            <person name="Rouze P."/>
            <person name="Verhelst B."/>
            <person name="Lin Y.-C."/>
            <person name="Bayer T."/>
            <person name="Collen J."/>
            <person name="Dattolo E."/>
            <person name="De Paoli E."/>
            <person name="Dittami S."/>
            <person name="Maumus F."/>
            <person name="Michel G."/>
            <person name="Kersting A."/>
            <person name="Lauritano C."/>
            <person name="Lohaus R."/>
            <person name="Toepel M."/>
            <person name="Tonon T."/>
            <person name="Vanneste K."/>
            <person name="Amirebrahimi M."/>
            <person name="Brakel J."/>
            <person name="Bostroem C."/>
            <person name="Chovatia M."/>
            <person name="Grimwood J."/>
            <person name="Jenkins J.W."/>
            <person name="Jueterbock A."/>
            <person name="Mraz A."/>
            <person name="Stam W.T."/>
            <person name="Tice H."/>
            <person name="Bornberg-Bauer E."/>
            <person name="Green P.J."/>
            <person name="Pearson G.A."/>
            <person name="Procaccini G."/>
            <person name="Duarte C.M."/>
            <person name="Schmutz J."/>
            <person name="Reusch T.B.H."/>
            <person name="Van de Peer Y."/>
        </authorList>
    </citation>
    <scope>NUCLEOTIDE SEQUENCE [LARGE SCALE GENOMIC DNA]</scope>
    <source>
        <strain evidence="9">cv. Finnish</strain>
    </source>
</reference>
<feature type="region of interest" description="Disordered" evidence="5">
    <location>
        <begin position="351"/>
        <end position="380"/>
    </location>
</feature>
<protein>
    <submittedName>
        <fullName evidence="8">Leucine-rich repeat receptor-like protein kinase family</fullName>
    </submittedName>
</protein>
<dbReference type="InterPro" id="IPR053038">
    <property type="entry name" value="RLP_Defense"/>
</dbReference>
<keyword evidence="6" id="KW-0472">Membrane</keyword>
<keyword evidence="8" id="KW-0675">Receptor</keyword>
<accession>A0A0K9NVS3</accession>
<evidence type="ECO:0000256" key="1">
    <source>
        <dbReference type="ARBA" id="ARBA00022614"/>
    </source>
</evidence>
<proteinExistence type="predicted"/>
<evidence type="ECO:0000256" key="4">
    <source>
        <dbReference type="ARBA" id="ARBA00023180"/>
    </source>
</evidence>
<keyword evidence="8" id="KW-0418">Kinase</keyword>
<dbReference type="OrthoDB" id="676979at2759"/>
<dbReference type="GO" id="GO:0005886">
    <property type="term" value="C:plasma membrane"/>
    <property type="evidence" value="ECO:0000318"/>
    <property type="project" value="GO_Central"/>
</dbReference>
<dbReference type="FunFam" id="3.80.10.10:FF:000041">
    <property type="entry name" value="LRR receptor-like serine/threonine-protein kinase ERECTA"/>
    <property type="match status" value="1"/>
</dbReference>
<dbReference type="Pfam" id="PF00560">
    <property type="entry name" value="LRR_1"/>
    <property type="match status" value="1"/>
</dbReference>
<evidence type="ECO:0000313" key="8">
    <source>
        <dbReference type="EMBL" id="KMZ60085.1"/>
    </source>
</evidence>
<evidence type="ECO:0000313" key="9">
    <source>
        <dbReference type="Proteomes" id="UP000036987"/>
    </source>
</evidence>